<reference evidence="8" key="2">
    <citation type="journal article" date="2020" name="Microbiol. Resour. Announc.">
        <title>Complete Genome Sequence of Moraxella osloensis Strain YV1, Isolated from an Australian Wastewater Treatment Plant.</title>
        <authorList>
            <person name="Batinovic S."/>
            <person name="Rice D.T.F."/>
            <person name="Seviour R.J."/>
            <person name="Petrovski S."/>
        </authorList>
    </citation>
    <scope>NUCLEOTIDE SEQUENCE</scope>
    <source>
        <strain evidence="8">YV1</strain>
    </source>
</reference>
<accession>A0A1B8Q7N1</accession>
<dbReference type="EMBL" id="LZMT01000005">
    <property type="protein sequence ID" value="OBX65797.1"/>
    <property type="molecule type" value="Genomic_DNA"/>
</dbReference>
<evidence type="ECO:0000313" key="7">
    <source>
        <dbReference type="EMBL" id="OBX65797.1"/>
    </source>
</evidence>
<sequence>MGIKDKLLAVLVVMIWGFNFVVIRWGIETVHPMVMTMLRFILTAFPMILFVKKPDVPMKFVVLYGTLFGAAVWGLVNFAVFYGMPAGMASLLLQLSPFLSVIAATVFFNERVTRVKFLGIVIALTGFILVCRNKADHLNLLNIGLMLVAALFWTVCNMIIKYTKPQNVISFTVWSSAFVPIPMVVLAVIYVWFFNVDTGNMVKLPSLSGWLSIAFQAVVTTLFGYGAWAYLISKNGLSHVAPYSLLVPVSGLFFGYLLYNEQLQTYEIVGSGLILIGLLFLAVNTVKVNKSI</sequence>
<feature type="transmembrane region" description="Helical" evidence="5">
    <location>
        <begin position="115"/>
        <end position="135"/>
    </location>
</feature>
<feature type="transmembrane region" description="Helical" evidence="5">
    <location>
        <begin position="172"/>
        <end position="193"/>
    </location>
</feature>
<feature type="transmembrane region" description="Helical" evidence="5">
    <location>
        <begin position="88"/>
        <end position="108"/>
    </location>
</feature>
<feature type="transmembrane region" description="Helical" evidence="5">
    <location>
        <begin position="213"/>
        <end position="233"/>
    </location>
</feature>
<dbReference type="InterPro" id="IPR000620">
    <property type="entry name" value="EamA_dom"/>
</dbReference>
<dbReference type="PANTHER" id="PTHR32322">
    <property type="entry name" value="INNER MEMBRANE TRANSPORTER"/>
    <property type="match status" value="1"/>
</dbReference>
<keyword evidence="4 5" id="KW-0472">Membrane</keyword>
<feature type="domain" description="EamA" evidence="6">
    <location>
        <begin position="143"/>
        <end position="281"/>
    </location>
</feature>
<evidence type="ECO:0000259" key="6">
    <source>
        <dbReference type="Pfam" id="PF00892"/>
    </source>
</evidence>
<dbReference type="PANTHER" id="PTHR32322:SF9">
    <property type="entry name" value="AMINO-ACID METABOLITE EFFLUX PUMP-RELATED"/>
    <property type="match status" value="1"/>
</dbReference>
<feature type="transmembrane region" description="Helical" evidence="5">
    <location>
        <begin position="141"/>
        <end position="160"/>
    </location>
</feature>
<feature type="transmembrane region" description="Helical" evidence="5">
    <location>
        <begin position="60"/>
        <end position="82"/>
    </location>
</feature>
<feature type="transmembrane region" description="Helical" evidence="5">
    <location>
        <begin position="265"/>
        <end position="286"/>
    </location>
</feature>
<name>A0A1B8Q7N1_FAUOS</name>
<dbReference type="SUPFAM" id="SSF103481">
    <property type="entry name" value="Multidrug resistance efflux transporter EmrE"/>
    <property type="match status" value="2"/>
</dbReference>
<reference evidence="7" key="1">
    <citation type="submission" date="2016-06" db="EMBL/GenBank/DDBJ databases">
        <title>Draft genome of Moraxella osloensis CCUG 67237.</title>
        <authorList>
            <person name="Salva-Serra F."/>
            <person name="Engstrom-Jakobsson H."/>
            <person name="Thorell K."/>
            <person name="Gonzales-Siles L."/>
            <person name="Karlsson R."/>
            <person name="Boulund F."/>
            <person name="Engstrand L."/>
            <person name="Kristiansson E."/>
            <person name="Moore E."/>
        </authorList>
    </citation>
    <scope>NUCLEOTIDE SEQUENCE [LARGE SCALE GENOMIC DNA]</scope>
    <source>
        <strain evidence="7">CCUG 67237</strain>
    </source>
</reference>
<protein>
    <submittedName>
        <fullName evidence="8">EamA family transporter</fullName>
    </submittedName>
</protein>
<dbReference type="EMBL" id="CP047227">
    <property type="protein sequence ID" value="QHG10752.1"/>
    <property type="molecule type" value="Genomic_DNA"/>
</dbReference>
<evidence type="ECO:0000256" key="5">
    <source>
        <dbReference type="SAM" id="Phobius"/>
    </source>
</evidence>
<evidence type="ECO:0000256" key="4">
    <source>
        <dbReference type="ARBA" id="ARBA00023136"/>
    </source>
</evidence>
<comment type="subcellular location">
    <subcellularLocation>
        <location evidence="1">Membrane</location>
        <topology evidence="1">Multi-pass membrane protein</topology>
    </subcellularLocation>
</comment>
<keyword evidence="2 5" id="KW-0812">Transmembrane</keyword>
<organism evidence="8">
    <name type="scientific">Faucicola osloensis</name>
    <name type="common">Moraxella osloensis</name>
    <dbReference type="NCBI Taxonomy" id="34062"/>
    <lineage>
        <taxon>Bacteria</taxon>
        <taxon>Pseudomonadati</taxon>
        <taxon>Pseudomonadota</taxon>
        <taxon>Gammaproteobacteria</taxon>
        <taxon>Moraxellales</taxon>
        <taxon>Moraxellaceae</taxon>
        <taxon>Faucicola</taxon>
    </lineage>
</organism>
<dbReference type="InterPro" id="IPR037185">
    <property type="entry name" value="EmrE-like"/>
</dbReference>
<feature type="transmembrane region" description="Helical" evidence="5">
    <location>
        <begin position="33"/>
        <end position="51"/>
    </location>
</feature>
<feature type="domain" description="EamA" evidence="6">
    <location>
        <begin position="7"/>
        <end position="130"/>
    </location>
</feature>
<evidence type="ECO:0000256" key="2">
    <source>
        <dbReference type="ARBA" id="ARBA00022692"/>
    </source>
</evidence>
<evidence type="ECO:0000256" key="1">
    <source>
        <dbReference type="ARBA" id="ARBA00004141"/>
    </source>
</evidence>
<proteinExistence type="predicted"/>
<dbReference type="Pfam" id="PF00892">
    <property type="entry name" value="EamA"/>
    <property type="match status" value="2"/>
</dbReference>
<feature type="transmembrane region" description="Helical" evidence="5">
    <location>
        <begin position="240"/>
        <end position="259"/>
    </location>
</feature>
<feature type="transmembrane region" description="Helical" evidence="5">
    <location>
        <begin position="7"/>
        <end position="27"/>
    </location>
</feature>
<keyword evidence="3 5" id="KW-1133">Transmembrane helix</keyword>
<keyword evidence="8" id="KW-0614">Plasmid</keyword>
<evidence type="ECO:0000313" key="8">
    <source>
        <dbReference type="EMBL" id="QHG10752.1"/>
    </source>
</evidence>
<gene>
    <name evidence="7" type="ORF">A9299_07785</name>
    <name evidence="8" type="ORF">GSF12_12230</name>
</gene>
<evidence type="ECO:0000256" key="3">
    <source>
        <dbReference type="ARBA" id="ARBA00022989"/>
    </source>
</evidence>
<geneLocation type="plasmid" evidence="8">
    <name>p1</name>
</geneLocation>
<dbReference type="GO" id="GO:0016020">
    <property type="term" value="C:membrane"/>
    <property type="evidence" value="ECO:0007669"/>
    <property type="project" value="UniProtKB-SubCell"/>
</dbReference>
<dbReference type="AlphaFoldDB" id="A0A1B8Q7N1"/>
<dbReference type="InterPro" id="IPR050638">
    <property type="entry name" value="AA-Vitamin_Transporters"/>
</dbReference>